<comment type="subcellular location">
    <subcellularLocation>
        <location evidence="1">Golgi apparatus</location>
        <location evidence="1">trans-Golgi network</location>
    </subcellularLocation>
</comment>
<dbReference type="PANTHER" id="PTHR12965">
    <property type="entry name" value="VACUOLAR PROTEIN SORTING 54"/>
    <property type="match status" value="1"/>
</dbReference>
<comment type="similarity">
    <text evidence="2">Belongs to the VPS54 family.</text>
</comment>
<evidence type="ECO:0000313" key="7">
    <source>
        <dbReference type="EMBL" id="CEK62652.1"/>
    </source>
</evidence>
<keyword evidence="4" id="KW-0653">Protein transport</keyword>
<dbReference type="EMBL" id="HACG01015787">
    <property type="protein sequence ID" value="CEK62652.1"/>
    <property type="molecule type" value="Transcribed_RNA"/>
</dbReference>
<proteinExistence type="inferred from homology"/>
<dbReference type="GO" id="GO:0005829">
    <property type="term" value="C:cytosol"/>
    <property type="evidence" value="ECO:0007669"/>
    <property type="project" value="GOC"/>
</dbReference>
<evidence type="ECO:0000256" key="1">
    <source>
        <dbReference type="ARBA" id="ARBA00004601"/>
    </source>
</evidence>
<keyword evidence="5" id="KW-0333">Golgi apparatus</keyword>
<accession>A0A0B6Z2N6</accession>
<evidence type="ECO:0000256" key="2">
    <source>
        <dbReference type="ARBA" id="ARBA00009150"/>
    </source>
</evidence>
<dbReference type="GO" id="GO:0019905">
    <property type="term" value="F:syntaxin binding"/>
    <property type="evidence" value="ECO:0007669"/>
    <property type="project" value="TreeGrafter"/>
</dbReference>
<evidence type="ECO:0000256" key="5">
    <source>
        <dbReference type="ARBA" id="ARBA00023034"/>
    </source>
</evidence>
<evidence type="ECO:0000256" key="6">
    <source>
        <dbReference type="ARBA" id="ARBA00023054"/>
    </source>
</evidence>
<feature type="non-terminal residue" evidence="7">
    <location>
        <position position="121"/>
    </location>
</feature>
<name>A0A0B6Z2N6_9EUPU</name>
<keyword evidence="6" id="KW-0175">Coiled coil</keyword>
<dbReference type="AlphaFoldDB" id="A0A0B6Z2N6"/>
<protein>
    <submittedName>
        <fullName evidence="7">Uncharacterized protein</fullName>
    </submittedName>
</protein>
<evidence type="ECO:0000256" key="4">
    <source>
        <dbReference type="ARBA" id="ARBA00022927"/>
    </source>
</evidence>
<feature type="non-terminal residue" evidence="7">
    <location>
        <position position="1"/>
    </location>
</feature>
<dbReference type="GO" id="GO:0015031">
    <property type="term" value="P:protein transport"/>
    <property type="evidence" value="ECO:0007669"/>
    <property type="project" value="UniProtKB-KW"/>
</dbReference>
<gene>
    <name evidence="7" type="primary">ORF45775</name>
</gene>
<dbReference type="InterPro" id="IPR039745">
    <property type="entry name" value="Vps54"/>
</dbReference>
<dbReference type="GO" id="GO:0006896">
    <property type="term" value="P:Golgi to vacuole transport"/>
    <property type="evidence" value="ECO:0007669"/>
    <property type="project" value="TreeGrafter"/>
</dbReference>
<keyword evidence="3" id="KW-0813">Transport</keyword>
<reference evidence="7" key="1">
    <citation type="submission" date="2014-12" db="EMBL/GenBank/DDBJ databases">
        <title>Insight into the proteome of Arion vulgaris.</title>
        <authorList>
            <person name="Aradska J."/>
            <person name="Bulat T."/>
            <person name="Smidak R."/>
            <person name="Sarate P."/>
            <person name="Gangsoo J."/>
            <person name="Sialana F."/>
            <person name="Bilban M."/>
            <person name="Lubec G."/>
        </authorList>
    </citation>
    <scope>NUCLEOTIDE SEQUENCE</scope>
    <source>
        <tissue evidence="7">Skin</tissue>
    </source>
</reference>
<dbReference type="GO" id="GO:0000938">
    <property type="term" value="C:GARP complex"/>
    <property type="evidence" value="ECO:0007669"/>
    <property type="project" value="InterPro"/>
</dbReference>
<dbReference type="PANTHER" id="PTHR12965:SF0">
    <property type="entry name" value="VACUOLAR PROTEIN SORTING-ASSOCIATED PROTEIN 54"/>
    <property type="match status" value="1"/>
</dbReference>
<sequence length="121" mass="13194">LLRNVFTNIMVLLNRAKAFYGVLSDVVGIAAGRTKVPSVSSPASDDCPEMNEAEHLKVSVADDVDVMISTGELEKVQASLKEMLNAICDYAHDRCVKVMTARAKDGFLERLSSSEFVSLSR</sequence>
<dbReference type="GO" id="GO:0042147">
    <property type="term" value="P:retrograde transport, endosome to Golgi"/>
    <property type="evidence" value="ECO:0007669"/>
    <property type="project" value="InterPro"/>
</dbReference>
<organism evidence="7">
    <name type="scientific">Arion vulgaris</name>
    <dbReference type="NCBI Taxonomy" id="1028688"/>
    <lineage>
        <taxon>Eukaryota</taxon>
        <taxon>Metazoa</taxon>
        <taxon>Spiralia</taxon>
        <taxon>Lophotrochozoa</taxon>
        <taxon>Mollusca</taxon>
        <taxon>Gastropoda</taxon>
        <taxon>Heterobranchia</taxon>
        <taxon>Euthyneura</taxon>
        <taxon>Panpulmonata</taxon>
        <taxon>Eupulmonata</taxon>
        <taxon>Stylommatophora</taxon>
        <taxon>Helicina</taxon>
        <taxon>Arionoidea</taxon>
        <taxon>Arionidae</taxon>
        <taxon>Arion</taxon>
    </lineage>
</organism>
<evidence type="ECO:0000256" key="3">
    <source>
        <dbReference type="ARBA" id="ARBA00022448"/>
    </source>
</evidence>